<organism evidence="3 4">
    <name type="scientific">Rhynchospora tenuis</name>
    <dbReference type="NCBI Taxonomy" id="198213"/>
    <lineage>
        <taxon>Eukaryota</taxon>
        <taxon>Viridiplantae</taxon>
        <taxon>Streptophyta</taxon>
        <taxon>Embryophyta</taxon>
        <taxon>Tracheophyta</taxon>
        <taxon>Spermatophyta</taxon>
        <taxon>Magnoliopsida</taxon>
        <taxon>Liliopsida</taxon>
        <taxon>Poales</taxon>
        <taxon>Cyperaceae</taxon>
        <taxon>Cyperoideae</taxon>
        <taxon>Rhynchosporeae</taxon>
        <taxon>Rhynchospora</taxon>
    </lineage>
</organism>
<reference evidence="3 4" key="1">
    <citation type="journal article" date="2022" name="Cell">
        <title>Repeat-based holocentromeres influence genome architecture and karyotype evolution.</title>
        <authorList>
            <person name="Hofstatter P.G."/>
            <person name="Thangavel G."/>
            <person name="Lux T."/>
            <person name="Neumann P."/>
            <person name="Vondrak T."/>
            <person name="Novak P."/>
            <person name="Zhang M."/>
            <person name="Costa L."/>
            <person name="Castellani M."/>
            <person name="Scott A."/>
            <person name="Toegelov H."/>
            <person name="Fuchs J."/>
            <person name="Mata-Sucre Y."/>
            <person name="Dias Y."/>
            <person name="Vanzela A.L.L."/>
            <person name="Huettel B."/>
            <person name="Almeida C.C.S."/>
            <person name="Simkova H."/>
            <person name="Souza G."/>
            <person name="Pedrosa-Harand A."/>
            <person name="Macas J."/>
            <person name="Mayer K.F.X."/>
            <person name="Houben A."/>
            <person name="Marques A."/>
        </authorList>
    </citation>
    <scope>NUCLEOTIDE SEQUENCE [LARGE SCALE GENOMIC DNA]</scope>
    <source>
        <strain evidence="3">RhyTen1mFocal</strain>
    </source>
</reference>
<evidence type="ECO:0000313" key="4">
    <source>
        <dbReference type="Proteomes" id="UP001210211"/>
    </source>
</evidence>
<dbReference type="PANTHER" id="PTHR35274:SF2">
    <property type="entry name" value="E6-LIKE PROTEIN"/>
    <property type="match status" value="1"/>
</dbReference>
<protein>
    <recommendedName>
        <fullName evidence="5">Protein E6-like</fullName>
    </recommendedName>
</protein>
<feature type="signal peptide" evidence="2">
    <location>
        <begin position="1"/>
        <end position="25"/>
    </location>
</feature>
<evidence type="ECO:0000256" key="1">
    <source>
        <dbReference type="SAM" id="MobiDB-lite"/>
    </source>
</evidence>
<sequence>MAYCNKHVSLPLVLFLSLFFTNATADRYFFAKVMRNEKPANSTEAITVPESSIPEEKSSSENIPRSSQSAGYGLYGRGPEEFSPTTTVNVDNAESIANEKLLNRNGHGEYTNQFDNTNDDSYKFSNEFTEGRNGPNYDQRNKQFQYGMSDTRFMENGRYYYDVNGRRYGFGSESNPMRTNPDEYRSYGSYGGGGGTVGRYGNEGYGNENRNEYEKGFNENENKGENDRSQEYIP</sequence>
<evidence type="ECO:0000256" key="2">
    <source>
        <dbReference type="SAM" id="SignalP"/>
    </source>
</evidence>
<evidence type="ECO:0000313" key="3">
    <source>
        <dbReference type="EMBL" id="KAJ3685102.1"/>
    </source>
</evidence>
<keyword evidence="2" id="KW-0732">Signal</keyword>
<keyword evidence="4" id="KW-1185">Reference proteome</keyword>
<name>A0AAD5Z2G0_9POAL</name>
<feature type="compositionally biased region" description="Gly residues" evidence="1">
    <location>
        <begin position="189"/>
        <end position="204"/>
    </location>
</feature>
<feature type="region of interest" description="Disordered" evidence="1">
    <location>
        <begin position="172"/>
        <end position="234"/>
    </location>
</feature>
<dbReference type="AlphaFoldDB" id="A0AAD5Z2G0"/>
<dbReference type="Proteomes" id="UP001210211">
    <property type="component" value="Unassembled WGS sequence"/>
</dbReference>
<comment type="caution">
    <text evidence="3">The sequence shown here is derived from an EMBL/GenBank/DDBJ whole genome shotgun (WGS) entry which is preliminary data.</text>
</comment>
<proteinExistence type="predicted"/>
<gene>
    <name evidence="3" type="ORF">LUZ61_014266</name>
</gene>
<evidence type="ECO:0008006" key="5">
    <source>
        <dbReference type="Google" id="ProtNLM"/>
    </source>
</evidence>
<feature type="region of interest" description="Disordered" evidence="1">
    <location>
        <begin position="40"/>
        <end position="74"/>
    </location>
</feature>
<dbReference type="EMBL" id="JAMRDG010000002">
    <property type="protein sequence ID" value="KAJ3685102.1"/>
    <property type="molecule type" value="Genomic_DNA"/>
</dbReference>
<accession>A0AAD5Z2G0</accession>
<dbReference type="PANTHER" id="PTHR35274">
    <property type="entry name" value="E6-LIKE PROTEIN"/>
    <property type="match status" value="1"/>
</dbReference>
<feature type="compositionally biased region" description="Basic and acidic residues" evidence="1">
    <location>
        <begin position="209"/>
        <end position="234"/>
    </location>
</feature>
<feature type="chain" id="PRO_5042181107" description="Protein E6-like" evidence="2">
    <location>
        <begin position="26"/>
        <end position="234"/>
    </location>
</feature>
<dbReference type="InterPro" id="IPR040290">
    <property type="entry name" value="Prot_E6-like"/>
</dbReference>